<comment type="caution">
    <text evidence="1">The sequence shown here is derived from an EMBL/GenBank/DDBJ whole genome shotgun (WGS) entry which is preliminary data.</text>
</comment>
<dbReference type="SUPFAM" id="SSF53335">
    <property type="entry name" value="S-adenosyl-L-methionine-dependent methyltransferases"/>
    <property type="match status" value="1"/>
</dbReference>
<dbReference type="Pfam" id="PF05711">
    <property type="entry name" value="TylF"/>
    <property type="match status" value="1"/>
</dbReference>
<evidence type="ECO:0000313" key="1">
    <source>
        <dbReference type="EMBL" id="OGB85717.1"/>
    </source>
</evidence>
<accession>A0A1F4PPV7</accession>
<dbReference type="Proteomes" id="UP000179010">
    <property type="component" value="Unassembled WGS sequence"/>
</dbReference>
<protein>
    <recommendedName>
        <fullName evidence="3">Methyltransferase</fullName>
    </recommendedName>
</protein>
<dbReference type="InterPro" id="IPR008884">
    <property type="entry name" value="TylF_MeTrfase"/>
</dbReference>
<dbReference type="AlphaFoldDB" id="A0A1F4PPV7"/>
<dbReference type="STRING" id="1798539.A2994_03105"/>
<dbReference type="PANTHER" id="PTHR40036">
    <property type="entry name" value="MACROCIN O-METHYLTRANSFERASE"/>
    <property type="match status" value="1"/>
</dbReference>
<evidence type="ECO:0008006" key="3">
    <source>
        <dbReference type="Google" id="ProtNLM"/>
    </source>
</evidence>
<reference evidence="1 2" key="1">
    <citation type="journal article" date="2016" name="Nat. Commun.">
        <title>Thousands of microbial genomes shed light on interconnected biogeochemical processes in an aquifer system.</title>
        <authorList>
            <person name="Anantharaman K."/>
            <person name="Brown C.T."/>
            <person name="Hug L.A."/>
            <person name="Sharon I."/>
            <person name="Castelle C.J."/>
            <person name="Probst A.J."/>
            <person name="Thomas B.C."/>
            <person name="Singh A."/>
            <person name="Wilkins M.J."/>
            <person name="Karaoz U."/>
            <person name="Brodie E.L."/>
            <person name="Williams K.H."/>
            <person name="Hubbard S.S."/>
            <person name="Banfield J.F."/>
        </authorList>
    </citation>
    <scope>NUCLEOTIDE SEQUENCE [LARGE SCALE GENOMIC DNA]</scope>
</reference>
<sequence>MLDSPNQPPPAPTPERAGSKTFNLLKNSLALQDMVVGFVTSIHPVVMHNLGKIEVLKKALWHCELENILGSYFEFGVFQGTSLLAAARAFRNLKSSTPRRFYGFDAFDTGFKYFDNRDQHPFFQEGGFSVPYERVARRLRRYPEIELIRGYFEHSFTEPRAVALRGQEKCAIAFIDCDLMNPALLSLEYVKPLLQAGSVIILDDYWAYKGDATLGIAGALKSFLENNPGIHLREFYRYGYGGTSFIVERVS</sequence>
<dbReference type="PANTHER" id="PTHR40036:SF1">
    <property type="entry name" value="MACROCIN O-METHYLTRANSFERASE"/>
    <property type="match status" value="1"/>
</dbReference>
<name>A0A1F4PPV7_UNCK3</name>
<proteinExistence type="predicted"/>
<organism evidence="1 2">
    <name type="scientific">candidate division Kazan bacterium RIFCSPLOWO2_01_FULL_48_13</name>
    <dbReference type="NCBI Taxonomy" id="1798539"/>
    <lineage>
        <taxon>Bacteria</taxon>
        <taxon>Bacteria division Kazan-3B-28</taxon>
    </lineage>
</organism>
<dbReference type="Gene3D" id="3.40.50.150">
    <property type="entry name" value="Vaccinia Virus protein VP39"/>
    <property type="match status" value="1"/>
</dbReference>
<gene>
    <name evidence="1" type="ORF">A2994_03105</name>
</gene>
<dbReference type="InterPro" id="IPR029063">
    <property type="entry name" value="SAM-dependent_MTases_sf"/>
</dbReference>
<dbReference type="EMBL" id="METE01000001">
    <property type="protein sequence ID" value="OGB85717.1"/>
    <property type="molecule type" value="Genomic_DNA"/>
</dbReference>
<evidence type="ECO:0000313" key="2">
    <source>
        <dbReference type="Proteomes" id="UP000179010"/>
    </source>
</evidence>